<gene>
    <name evidence="3" type="ORF">M378DRAFT_168761</name>
</gene>
<dbReference type="InterPro" id="IPR011009">
    <property type="entry name" value="Kinase-like_dom_sf"/>
</dbReference>
<evidence type="ECO:0000256" key="1">
    <source>
        <dbReference type="SAM" id="MobiDB-lite"/>
    </source>
</evidence>
<dbReference type="InterPro" id="IPR001245">
    <property type="entry name" value="Ser-Thr/Tyr_kinase_cat_dom"/>
</dbReference>
<keyword evidence="4" id="KW-1185">Reference proteome</keyword>
<proteinExistence type="predicted"/>
<dbReference type="EMBL" id="KN818308">
    <property type="protein sequence ID" value="KIL59882.1"/>
    <property type="molecule type" value="Genomic_DNA"/>
</dbReference>
<dbReference type="Gene3D" id="1.10.510.10">
    <property type="entry name" value="Transferase(Phosphotransferase) domain 1"/>
    <property type="match status" value="1"/>
</dbReference>
<feature type="domain" description="Serine-threonine/tyrosine-protein kinase catalytic" evidence="2">
    <location>
        <begin position="43"/>
        <end position="134"/>
    </location>
</feature>
<feature type="region of interest" description="Disordered" evidence="1">
    <location>
        <begin position="142"/>
        <end position="166"/>
    </location>
</feature>
<evidence type="ECO:0000259" key="2">
    <source>
        <dbReference type="Pfam" id="PF07714"/>
    </source>
</evidence>
<evidence type="ECO:0000313" key="4">
    <source>
        <dbReference type="Proteomes" id="UP000054549"/>
    </source>
</evidence>
<evidence type="ECO:0000313" key="3">
    <source>
        <dbReference type="EMBL" id="KIL59882.1"/>
    </source>
</evidence>
<feature type="compositionally biased region" description="Basic and acidic residues" evidence="1">
    <location>
        <begin position="146"/>
        <end position="157"/>
    </location>
</feature>
<dbReference type="InParanoid" id="A0A0C2WER0"/>
<name>A0A0C2WER0_AMAMK</name>
<sequence>MGVILHYDTDSDDIFLDPDLSPTIRFWGSFLLYIVKTPSICLEERSKVLMTREANVFKFGCLFHEMAFNVEILVAHEDRIPPEAQKRITNLVEFKRNIKRPAEPEIPDTVWKLIQLCRGEDPKRRPTMDEVVMEMERWVLPPLPDPQRHAQPEDKSSLKLQDSFSE</sequence>
<protein>
    <recommendedName>
        <fullName evidence="2">Serine-threonine/tyrosine-protein kinase catalytic domain-containing protein</fullName>
    </recommendedName>
</protein>
<accession>A0A0C2WER0</accession>
<dbReference type="Proteomes" id="UP000054549">
    <property type="component" value="Unassembled WGS sequence"/>
</dbReference>
<dbReference type="OrthoDB" id="26722at2759"/>
<dbReference type="SUPFAM" id="SSF56112">
    <property type="entry name" value="Protein kinase-like (PK-like)"/>
    <property type="match status" value="1"/>
</dbReference>
<reference evidence="3 4" key="1">
    <citation type="submission" date="2014-04" db="EMBL/GenBank/DDBJ databases">
        <title>Evolutionary Origins and Diversification of the Mycorrhizal Mutualists.</title>
        <authorList>
            <consortium name="DOE Joint Genome Institute"/>
            <consortium name="Mycorrhizal Genomics Consortium"/>
            <person name="Kohler A."/>
            <person name="Kuo A."/>
            <person name="Nagy L.G."/>
            <person name="Floudas D."/>
            <person name="Copeland A."/>
            <person name="Barry K.W."/>
            <person name="Cichocki N."/>
            <person name="Veneault-Fourrey C."/>
            <person name="LaButti K."/>
            <person name="Lindquist E.A."/>
            <person name="Lipzen A."/>
            <person name="Lundell T."/>
            <person name="Morin E."/>
            <person name="Murat C."/>
            <person name="Riley R."/>
            <person name="Ohm R."/>
            <person name="Sun H."/>
            <person name="Tunlid A."/>
            <person name="Henrissat B."/>
            <person name="Grigoriev I.V."/>
            <person name="Hibbett D.S."/>
            <person name="Martin F."/>
        </authorList>
    </citation>
    <scope>NUCLEOTIDE SEQUENCE [LARGE SCALE GENOMIC DNA]</scope>
    <source>
        <strain evidence="3 4">Koide BX008</strain>
    </source>
</reference>
<dbReference type="GO" id="GO:0004672">
    <property type="term" value="F:protein kinase activity"/>
    <property type="evidence" value="ECO:0007669"/>
    <property type="project" value="InterPro"/>
</dbReference>
<dbReference type="HOGENOM" id="CLU_087973_2_0_1"/>
<organism evidence="3 4">
    <name type="scientific">Amanita muscaria (strain Koide BX008)</name>
    <dbReference type="NCBI Taxonomy" id="946122"/>
    <lineage>
        <taxon>Eukaryota</taxon>
        <taxon>Fungi</taxon>
        <taxon>Dikarya</taxon>
        <taxon>Basidiomycota</taxon>
        <taxon>Agaricomycotina</taxon>
        <taxon>Agaricomycetes</taxon>
        <taxon>Agaricomycetidae</taxon>
        <taxon>Agaricales</taxon>
        <taxon>Pluteineae</taxon>
        <taxon>Amanitaceae</taxon>
        <taxon>Amanita</taxon>
    </lineage>
</organism>
<dbReference type="Pfam" id="PF07714">
    <property type="entry name" value="PK_Tyr_Ser-Thr"/>
    <property type="match status" value="1"/>
</dbReference>
<dbReference type="AlphaFoldDB" id="A0A0C2WER0"/>